<dbReference type="PANTHER" id="PTHR24567:SF26">
    <property type="entry name" value="REGULATORY PROTEIN YEIL"/>
    <property type="match status" value="1"/>
</dbReference>
<dbReference type="PROSITE" id="PS50042">
    <property type="entry name" value="CNMP_BINDING_3"/>
    <property type="match status" value="1"/>
</dbReference>
<accession>A0A415DW59</accession>
<dbReference type="STRING" id="1776384.GCA_900086585_01333"/>
<dbReference type="AlphaFoldDB" id="A0A415DW59"/>
<keyword evidence="7" id="KW-1185">Reference proteome</keyword>
<dbReference type="EMBL" id="QRMS01000006">
    <property type="protein sequence ID" value="RHJ84670.1"/>
    <property type="molecule type" value="Genomic_DNA"/>
</dbReference>
<dbReference type="InterPro" id="IPR014710">
    <property type="entry name" value="RmlC-like_jellyroll"/>
</dbReference>
<dbReference type="InterPro" id="IPR036390">
    <property type="entry name" value="WH_DNA-bd_sf"/>
</dbReference>
<keyword evidence="3" id="KW-0804">Transcription</keyword>
<dbReference type="InterPro" id="IPR018490">
    <property type="entry name" value="cNMP-bd_dom_sf"/>
</dbReference>
<evidence type="ECO:0000259" key="4">
    <source>
        <dbReference type="PROSITE" id="PS50042"/>
    </source>
</evidence>
<evidence type="ECO:0000256" key="2">
    <source>
        <dbReference type="ARBA" id="ARBA00023125"/>
    </source>
</evidence>
<dbReference type="SUPFAM" id="SSF51206">
    <property type="entry name" value="cAMP-binding domain-like"/>
    <property type="match status" value="1"/>
</dbReference>
<dbReference type="InterPro" id="IPR012318">
    <property type="entry name" value="HTH_CRP"/>
</dbReference>
<evidence type="ECO:0000256" key="3">
    <source>
        <dbReference type="ARBA" id="ARBA00023163"/>
    </source>
</evidence>
<sequence length="216" mass="23888">MKSFHLAEFFSFDIAPYCSTAKFESGQSILEEGSGSVSLYFLSEGRAKLFLTHENGRTSLVSFLDAPCFIGEMEFLGAQQCTNGVTAITPCTCYRIDTAACHEQIMNDAKFLRQLCLFLSKKALRNTAVYSKSQAYPLENRLAAFIFTAATGGVYREKHTEAAEFLGVSYRHLLYVLADFVKKGILTKNKSGYLITDSQALHDLADSVSIYESSGL</sequence>
<dbReference type="Proteomes" id="UP000284841">
    <property type="component" value="Unassembled WGS sequence"/>
</dbReference>
<dbReference type="OrthoDB" id="581021at2"/>
<name>A0A415DW59_9FIRM</name>
<dbReference type="GO" id="GO:0003700">
    <property type="term" value="F:DNA-binding transcription factor activity"/>
    <property type="evidence" value="ECO:0007669"/>
    <property type="project" value="TreeGrafter"/>
</dbReference>
<dbReference type="InterPro" id="IPR000595">
    <property type="entry name" value="cNMP-bd_dom"/>
</dbReference>
<dbReference type="InterPro" id="IPR050397">
    <property type="entry name" value="Env_Response_Regulators"/>
</dbReference>
<protein>
    <submittedName>
        <fullName evidence="6">Transcriptional regulator YeiL</fullName>
    </submittedName>
</protein>
<reference evidence="6 7" key="1">
    <citation type="submission" date="2018-08" db="EMBL/GenBank/DDBJ databases">
        <title>A genome reference for cultivated species of the human gut microbiota.</title>
        <authorList>
            <person name="Zou Y."/>
            <person name="Xue W."/>
            <person name="Luo G."/>
        </authorList>
    </citation>
    <scope>NUCLEOTIDE SEQUENCE [LARGE SCALE GENOMIC DNA]</scope>
    <source>
        <strain evidence="6 7">AM07-24</strain>
    </source>
</reference>
<dbReference type="PANTHER" id="PTHR24567">
    <property type="entry name" value="CRP FAMILY TRANSCRIPTIONAL REGULATORY PROTEIN"/>
    <property type="match status" value="1"/>
</dbReference>
<comment type="caution">
    <text evidence="6">The sequence shown here is derived from an EMBL/GenBank/DDBJ whole genome shotgun (WGS) entry which is preliminary data.</text>
</comment>
<dbReference type="PROSITE" id="PS51063">
    <property type="entry name" value="HTH_CRP_2"/>
    <property type="match status" value="1"/>
</dbReference>
<dbReference type="GO" id="GO:0003677">
    <property type="term" value="F:DNA binding"/>
    <property type="evidence" value="ECO:0007669"/>
    <property type="project" value="UniProtKB-KW"/>
</dbReference>
<organism evidence="6 7">
    <name type="scientific">Emergencia timonensis</name>
    <dbReference type="NCBI Taxonomy" id="1776384"/>
    <lineage>
        <taxon>Bacteria</taxon>
        <taxon>Bacillati</taxon>
        <taxon>Bacillota</taxon>
        <taxon>Clostridia</taxon>
        <taxon>Peptostreptococcales</taxon>
        <taxon>Anaerovoracaceae</taxon>
        <taxon>Emergencia</taxon>
    </lineage>
</organism>
<keyword evidence="1" id="KW-0805">Transcription regulation</keyword>
<feature type="domain" description="HTH crp-type" evidence="5">
    <location>
        <begin position="136"/>
        <end position="199"/>
    </location>
</feature>
<evidence type="ECO:0000259" key="5">
    <source>
        <dbReference type="PROSITE" id="PS51063"/>
    </source>
</evidence>
<dbReference type="NCBIfam" id="NF007707">
    <property type="entry name" value="PRK10402.1"/>
    <property type="match status" value="1"/>
</dbReference>
<dbReference type="RefSeq" id="WP_118336472.1">
    <property type="nucleotide sequence ID" value="NZ_AP025567.1"/>
</dbReference>
<dbReference type="SUPFAM" id="SSF46785">
    <property type="entry name" value="Winged helix' DNA-binding domain"/>
    <property type="match status" value="1"/>
</dbReference>
<dbReference type="SMART" id="SM00100">
    <property type="entry name" value="cNMP"/>
    <property type="match status" value="1"/>
</dbReference>
<dbReference type="GO" id="GO:0005829">
    <property type="term" value="C:cytosol"/>
    <property type="evidence" value="ECO:0007669"/>
    <property type="project" value="TreeGrafter"/>
</dbReference>
<proteinExistence type="predicted"/>
<keyword evidence="2" id="KW-0238">DNA-binding</keyword>
<gene>
    <name evidence="6" type="ORF">DW099_17005</name>
</gene>
<dbReference type="Pfam" id="PF00027">
    <property type="entry name" value="cNMP_binding"/>
    <property type="match status" value="1"/>
</dbReference>
<evidence type="ECO:0000313" key="7">
    <source>
        <dbReference type="Proteomes" id="UP000284841"/>
    </source>
</evidence>
<evidence type="ECO:0000313" key="6">
    <source>
        <dbReference type="EMBL" id="RHJ84670.1"/>
    </source>
</evidence>
<evidence type="ECO:0000256" key="1">
    <source>
        <dbReference type="ARBA" id="ARBA00023015"/>
    </source>
</evidence>
<dbReference type="CDD" id="cd00038">
    <property type="entry name" value="CAP_ED"/>
    <property type="match status" value="1"/>
</dbReference>
<dbReference type="Gene3D" id="2.60.120.10">
    <property type="entry name" value="Jelly Rolls"/>
    <property type="match status" value="1"/>
</dbReference>
<feature type="domain" description="Cyclic nucleotide-binding" evidence="4">
    <location>
        <begin position="23"/>
        <end position="97"/>
    </location>
</feature>